<dbReference type="Proteomes" id="UP000191980">
    <property type="component" value="Unassembled WGS sequence"/>
</dbReference>
<keyword evidence="3" id="KW-1185">Reference proteome</keyword>
<protein>
    <submittedName>
        <fullName evidence="2">Sulfurtransferase</fullName>
    </submittedName>
</protein>
<sequence length="131" mass="14534">MSEEKTLMDFVKQAKSQIREIDVLNVKPLLDEGYQVLDVREPAEFISGTIEGALNIPRGILEAAADRQYAGRREELMDRDKKWLLLCASSGRSAMAAAVMQQMGFKNIRNINGGITAWKAAELAVKIPPQS</sequence>
<dbReference type="AlphaFoldDB" id="A0A1V8M0N6"/>
<dbReference type="STRING" id="1420851.AU255_19235"/>
<gene>
    <name evidence="2" type="ORF">AU255_19235</name>
</gene>
<dbReference type="GO" id="GO:0004792">
    <property type="term" value="F:thiosulfate-cyanide sulfurtransferase activity"/>
    <property type="evidence" value="ECO:0007669"/>
    <property type="project" value="TreeGrafter"/>
</dbReference>
<dbReference type="InterPro" id="IPR036873">
    <property type="entry name" value="Rhodanese-like_dom_sf"/>
</dbReference>
<comment type="caution">
    <text evidence="2">The sequence shown here is derived from an EMBL/GenBank/DDBJ whole genome shotgun (WGS) entry which is preliminary data.</text>
</comment>
<dbReference type="CDD" id="cd00158">
    <property type="entry name" value="RHOD"/>
    <property type="match status" value="1"/>
</dbReference>
<feature type="domain" description="Rhodanese" evidence="1">
    <location>
        <begin position="30"/>
        <end position="127"/>
    </location>
</feature>
<dbReference type="EMBL" id="LPUF01000006">
    <property type="protein sequence ID" value="OQK15115.1"/>
    <property type="molecule type" value="Genomic_DNA"/>
</dbReference>
<evidence type="ECO:0000259" key="1">
    <source>
        <dbReference type="PROSITE" id="PS50206"/>
    </source>
</evidence>
<dbReference type="OrthoDB" id="9791096at2"/>
<dbReference type="Gene3D" id="3.40.250.10">
    <property type="entry name" value="Rhodanese-like domain"/>
    <property type="match status" value="1"/>
</dbReference>
<evidence type="ECO:0000313" key="3">
    <source>
        <dbReference type="Proteomes" id="UP000191980"/>
    </source>
</evidence>
<name>A0A1V8M0N6_9GAMM</name>
<proteinExistence type="predicted"/>
<evidence type="ECO:0000313" key="2">
    <source>
        <dbReference type="EMBL" id="OQK15115.1"/>
    </source>
</evidence>
<dbReference type="Pfam" id="PF00581">
    <property type="entry name" value="Rhodanese"/>
    <property type="match status" value="1"/>
</dbReference>
<keyword evidence="2" id="KW-0808">Transferase</keyword>
<dbReference type="SUPFAM" id="SSF52821">
    <property type="entry name" value="Rhodanese/Cell cycle control phosphatase"/>
    <property type="match status" value="1"/>
</dbReference>
<dbReference type="SMART" id="SM00450">
    <property type="entry name" value="RHOD"/>
    <property type="match status" value="1"/>
</dbReference>
<dbReference type="RefSeq" id="WP_080524543.1">
    <property type="nucleotide sequence ID" value="NZ_LPUF01000006.1"/>
</dbReference>
<organism evidence="2 3">
    <name type="scientific">Methyloprofundus sedimenti</name>
    <dbReference type="NCBI Taxonomy" id="1420851"/>
    <lineage>
        <taxon>Bacteria</taxon>
        <taxon>Pseudomonadati</taxon>
        <taxon>Pseudomonadota</taxon>
        <taxon>Gammaproteobacteria</taxon>
        <taxon>Methylococcales</taxon>
        <taxon>Methylococcaceae</taxon>
        <taxon>Methyloprofundus</taxon>
    </lineage>
</organism>
<dbReference type="InterPro" id="IPR001763">
    <property type="entry name" value="Rhodanese-like_dom"/>
</dbReference>
<dbReference type="PROSITE" id="PS50206">
    <property type="entry name" value="RHODANESE_3"/>
    <property type="match status" value="1"/>
</dbReference>
<reference evidence="2 3" key="1">
    <citation type="submission" date="2015-12" db="EMBL/GenBank/DDBJ databases">
        <authorList>
            <person name="Shamseldin A."/>
            <person name="Moawad H."/>
            <person name="Abd El-Rahim W.M."/>
            <person name="Sadowsky M.J."/>
        </authorList>
    </citation>
    <scope>NUCLEOTIDE SEQUENCE [LARGE SCALE GENOMIC DNA]</scope>
    <source>
        <strain evidence="2 3">WF1</strain>
    </source>
</reference>
<dbReference type="PANTHER" id="PTHR44086:SF13">
    <property type="entry name" value="THIOSULFATE SULFURTRANSFERASE PSPE"/>
    <property type="match status" value="1"/>
</dbReference>
<accession>A0A1V8M0N6</accession>
<dbReference type="PANTHER" id="PTHR44086">
    <property type="entry name" value="THIOSULFATE SULFURTRANSFERASE RDL2, MITOCHONDRIAL-RELATED"/>
    <property type="match status" value="1"/>
</dbReference>